<comment type="caution">
    <text evidence="2">The sequence shown here is derived from an EMBL/GenBank/DDBJ whole genome shotgun (WGS) entry which is preliminary data.</text>
</comment>
<feature type="domain" description="Type ISP restriction-modification enzyme LLaBIII C-terminal specificity" evidence="1">
    <location>
        <begin position="90"/>
        <end position="226"/>
    </location>
</feature>
<protein>
    <recommendedName>
        <fullName evidence="1">Type ISP restriction-modification enzyme LLaBIII C-terminal specificity domain-containing protein</fullName>
    </recommendedName>
</protein>
<dbReference type="RefSeq" id="WP_222578777.1">
    <property type="nucleotide sequence ID" value="NZ_JAHVHU010000004.1"/>
</dbReference>
<dbReference type="AlphaFoldDB" id="A0A953HWW6"/>
<dbReference type="EMBL" id="JAHVHU010000004">
    <property type="protein sequence ID" value="MBY5957257.1"/>
    <property type="molecule type" value="Genomic_DNA"/>
</dbReference>
<name>A0A953HWW6_9BACT</name>
<organism evidence="2 3">
    <name type="scientific">Membranihabitans marinus</name>
    <dbReference type="NCBI Taxonomy" id="1227546"/>
    <lineage>
        <taxon>Bacteria</taxon>
        <taxon>Pseudomonadati</taxon>
        <taxon>Bacteroidota</taxon>
        <taxon>Saprospiria</taxon>
        <taxon>Saprospirales</taxon>
        <taxon>Saprospiraceae</taxon>
        <taxon>Membranihabitans</taxon>
    </lineage>
</organism>
<reference evidence="2" key="1">
    <citation type="submission" date="2021-06" db="EMBL/GenBank/DDBJ databases">
        <title>44 bacteria genomes isolated from Dapeng, Shenzhen.</title>
        <authorList>
            <person name="Zheng W."/>
            <person name="Yu S."/>
            <person name="Huang Y."/>
        </authorList>
    </citation>
    <scope>NUCLEOTIDE SEQUENCE</scope>
    <source>
        <strain evidence="2">DP5N28-2</strain>
    </source>
</reference>
<dbReference type="Proteomes" id="UP000753961">
    <property type="component" value="Unassembled WGS sequence"/>
</dbReference>
<dbReference type="InterPro" id="IPR041635">
    <property type="entry name" value="Type_ISP_LLaBIII_C"/>
</dbReference>
<sequence>MIKESLDSQLIIPTVLSEDDRPAGVFVFLSDQMPYHYKLRHISRHIESMAQSYKRYLQKVLDLQMSDTILDSQGKVCFANDPDLRPGFRTTFHPMELWDYYYAWWHSRTYWNHLEDPDSTLPLPVSDQFWKMVEFGSELRKLHGQRKKLGNPGIDFIKSKDFNTGQSSTRFTLSDEMQQTGHLTVNAKYHINNVPEPVWAYTINGFRPVLNWIEKHTFENLEDAQKTAFIQMLLAVDETQRIQRKIDQYLTKNQT</sequence>
<dbReference type="Pfam" id="PF18135">
    <property type="entry name" value="Type_ISP_C"/>
    <property type="match status" value="1"/>
</dbReference>
<evidence type="ECO:0000313" key="3">
    <source>
        <dbReference type="Proteomes" id="UP000753961"/>
    </source>
</evidence>
<accession>A0A953HWW6</accession>
<proteinExistence type="predicted"/>
<evidence type="ECO:0000313" key="2">
    <source>
        <dbReference type="EMBL" id="MBY5957257.1"/>
    </source>
</evidence>
<keyword evidence="3" id="KW-1185">Reference proteome</keyword>
<evidence type="ECO:0000259" key="1">
    <source>
        <dbReference type="Pfam" id="PF18135"/>
    </source>
</evidence>
<gene>
    <name evidence="2" type="ORF">KUV50_03855</name>
</gene>